<sequence length="647" mass="70574">MGEPQFVGALLNGILGCAAIIDPAGRYIYANREYLAFVETSAVDLVGSTVSAVLGDAIHNAYQAVMRSLRVGETIHREGWTDYGRLGRRYVEQTITAYRLGHEPVSGYIALSRDLTDLQLKRQELVERIEAQNAADAYHAVIVNNALDAIVVIDETGVVVDFNPAAVSIFGYSRDDAMGRQIAELIIPPALRSAHDRGMSAYMSSGISRILGRRHELEALRATGEQIPVELTITEVKFGAKRLFAAHLRDLSAVRQAQAKIERQREELHQKDKLAALGSLLAGVAHELNNPLSIVIGQAMMLRERLVDAPMADDLAQRSVKIEIAANRCARIVRSFLDMARQRKRERKAVLIHDIVAAGLELLSYNLKSSGVVVETDLPPDLPPLWIDGDQIHQVIINLVVNAYQSLEEKTDGERRIRIAAELRPETRQMALHISDNGAGIPPGIRSRVFDPYFTTKQHGTGIGLAVSRGLILSHDGTLDIDPTPSLGGAGFILLLPVGTAENSPVINTPLTIEPAHNKADRCILIIDDEIEIAELLAEIVQKLGFRAILAHSGAAAKIRLEPTDHSIDAILCDIRMPDGDGPAFFDWLSQARPGLTDHIGFITGDTLGPAAGRFLARSGCPVIEKPFTPDDIQRILASLIKARMPA</sequence>
<dbReference type="Gene3D" id="3.40.50.2300">
    <property type="match status" value="1"/>
</dbReference>
<dbReference type="InterPro" id="IPR036890">
    <property type="entry name" value="HATPase_C_sf"/>
</dbReference>
<evidence type="ECO:0000256" key="10">
    <source>
        <dbReference type="SAM" id="Coils"/>
    </source>
</evidence>
<dbReference type="InterPro" id="IPR003594">
    <property type="entry name" value="HATPase_dom"/>
</dbReference>
<evidence type="ECO:0000256" key="9">
    <source>
        <dbReference type="PROSITE-ProRule" id="PRU00169"/>
    </source>
</evidence>
<dbReference type="SUPFAM" id="SSF47384">
    <property type="entry name" value="Homodimeric domain of signal transducing histidine kinase"/>
    <property type="match status" value="1"/>
</dbReference>
<evidence type="ECO:0000256" key="3">
    <source>
        <dbReference type="ARBA" id="ARBA00022553"/>
    </source>
</evidence>
<dbReference type="PROSITE" id="PS50110">
    <property type="entry name" value="RESPONSE_REGULATORY"/>
    <property type="match status" value="1"/>
</dbReference>
<dbReference type="GO" id="GO:0000155">
    <property type="term" value="F:phosphorelay sensor kinase activity"/>
    <property type="evidence" value="ECO:0007669"/>
    <property type="project" value="InterPro"/>
</dbReference>
<proteinExistence type="predicted"/>
<dbReference type="GO" id="GO:0005524">
    <property type="term" value="F:ATP binding"/>
    <property type="evidence" value="ECO:0007669"/>
    <property type="project" value="UniProtKB-KW"/>
</dbReference>
<dbReference type="CDD" id="cd00156">
    <property type="entry name" value="REC"/>
    <property type="match status" value="1"/>
</dbReference>
<dbReference type="Proteomes" id="UP000182661">
    <property type="component" value="Unassembled WGS sequence"/>
</dbReference>
<evidence type="ECO:0000313" key="14">
    <source>
        <dbReference type="EMBL" id="OJF94455.1"/>
    </source>
</evidence>
<dbReference type="SUPFAM" id="SSF55785">
    <property type="entry name" value="PYP-like sensor domain (PAS domain)"/>
    <property type="match status" value="2"/>
</dbReference>
<dbReference type="PROSITE" id="PS50112">
    <property type="entry name" value="PAS"/>
    <property type="match status" value="1"/>
</dbReference>
<dbReference type="InterPro" id="IPR036097">
    <property type="entry name" value="HisK_dim/P_sf"/>
</dbReference>
<comment type="caution">
    <text evidence="14">The sequence shown here is derived from an EMBL/GenBank/DDBJ whole genome shotgun (WGS) entry which is preliminary data.</text>
</comment>
<dbReference type="InterPro" id="IPR003661">
    <property type="entry name" value="HisK_dim/P_dom"/>
</dbReference>
<dbReference type="PANTHER" id="PTHR43065:SF10">
    <property type="entry name" value="PEROXIDE STRESS-ACTIVATED HISTIDINE KINASE MAK3"/>
    <property type="match status" value="1"/>
</dbReference>
<dbReference type="EMBL" id="LSRP01000098">
    <property type="protein sequence ID" value="OJF94455.1"/>
    <property type="molecule type" value="Genomic_DNA"/>
</dbReference>
<dbReference type="InterPro" id="IPR013767">
    <property type="entry name" value="PAS_fold"/>
</dbReference>
<dbReference type="Pfam" id="PF02518">
    <property type="entry name" value="HATPase_c"/>
    <property type="match status" value="1"/>
</dbReference>
<protein>
    <recommendedName>
        <fullName evidence="2">histidine kinase</fullName>
        <ecNumber evidence="2">2.7.13.3</ecNumber>
    </recommendedName>
</protein>
<dbReference type="RefSeq" id="WP_245295043.1">
    <property type="nucleotide sequence ID" value="NZ_LSRP01000098.1"/>
</dbReference>
<dbReference type="InterPro" id="IPR035965">
    <property type="entry name" value="PAS-like_dom_sf"/>
</dbReference>
<evidence type="ECO:0000313" key="15">
    <source>
        <dbReference type="Proteomes" id="UP000182661"/>
    </source>
</evidence>
<keyword evidence="8" id="KW-0902">Two-component regulatory system</keyword>
<dbReference type="Pfam" id="PF00989">
    <property type="entry name" value="PAS"/>
    <property type="match status" value="1"/>
</dbReference>
<feature type="domain" description="Response regulatory" evidence="12">
    <location>
        <begin position="523"/>
        <end position="641"/>
    </location>
</feature>
<dbReference type="SMART" id="SM00448">
    <property type="entry name" value="REC"/>
    <property type="match status" value="1"/>
</dbReference>
<dbReference type="InterPro" id="IPR001789">
    <property type="entry name" value="Sig_transdc_resp-reg_receiver"/>
</dbReference>
<dbReference type="EC" id="2.7.13.3" evidence="2"/>
<evidence type="ECO:0000256" key="2">
    <source>
        <dbReference type="ARBA" id="ARBA00012438"/>
    </source>
</evidence>
<feature type="coiled-coil region" evidence="10">
    <location>
        <begin position="108"/>
        <end position="135"/>
    </location>
</feature>
<dbReference type="InterPro" id="IPR004358">
    <property type="entry name" value="Sig_transdc_His_kin-like_C"/>
</dbReference>
<dbReference type="CDD" id="cd00130">
    <property type="entry name" value="PAS"/>
    <property type="match status" value="1"/>
</dbReference>
<reference evidence="14 15" key="1">
    <citation type="submission" date="2016-02" db="EMBL/GenBank/DDBJ databases">
        <title>Genome sequencing of a beta-galactosidase producing bacteria Rhizobium sp. 59.</title>
        <authorList>
            <person name="Wang D."/>
            <person name="Kot W."/>
            <person name="Qin Y."/>
            <person name="Hansen L."/>
            <person name="Naqvi K."/>
            <person name="Rensing C."/>
        </authorList>
    </citation>
    <scope>NUCLEOTIDE SEQUENCE [LARGE SCALE GENOMIC DNA]</scope>
    <source>
        <strain evidence="14 15">59</strain>
    </source>
</reference>
<evidence type="ECO:0000259" key="12">
    <source>
        <dbReference type="PROSITE" id="PS50110"/>
    </source>
</evidence>
<comment type="catalytic activity">
    <reaction evidence="1">
        <text>ATP + protein L-histidine = ADP + protein N-phospho-L-histidine.</text>
        <dbReference type="EC" id="2.7.13.3"/>
    </reaction>
</comment>
<dbReference type="InterPro" id="IPR013656">
    <property type="entry name" value="PAS_4"/>
</dbReference>
<dbReference type="NCBIfam" id="TIGR00229">
    <property type="entry name" value="sensory_box"/>
    <property type="match status" value="1"/>
</dbReference>
<keyword evidence="10" id="KW-0175">Coiled coil</keyword>
<evidence type="ECO:0000259" key="11">
    <source>
        <dbReference type="PROSITE" id="PS50109"/>
    </source>
</evidence>
<organism evidence="14 15">
    <name type="scientific">Pararhizobium antarcticum</name>
    <dbReference type="NCBI Taxonomy" id="1798805"/>
    <lineage>
        <taxon>Bacteria</taxon>
        <taxon>Pseudomonadati</taxon>
        <taxon>Pseudomonadota</taxon>
        <taxon>Alphaproteobacteria</taxon>
        <taxon>Hyphomicrobiales</taxon>
        <taxon>Rhizobiaceae</taxon>
        <taxon>Rhizobium/Agrobacterium group</taxon>
        <taxon>Pararhizobium</taxon>
    </lineage>
</organism>
<name>A0A657LPQ6_9HYPH</name>
<dbReference type="AlphaFoldDB" id="A0A657LPQ6"/>
<dbReference type="GO" id="GO:0006355">
    <property type="term" value="P:regulation of DNA-templated transcription"/>
    <property type="evidence" value="ECO:0007669"/>
    <property type="project" value="InterPro"/>
</dbReference>
<dbReference type="SMART" id="SM00091">
    <property type="entry name" value="PAS"/>
    <property type="match status" value="2"/>
</dbReference>
<evidence type="ECO:0000256" key="8">
    <source>
        <dbReference type="ARBA" id="ARBA00023012"/>
    </source>
</evidence>
<dbReference type="SUPFAM" id="SSF55874">
    <property type="entry name" value="ATPase domain of HSP90 chaperone/DNA topoisomerase II/histidine kinase"/>
    <property type="match status" value="1"/>
</dbReference>
<keyword evidence="6" id="KW-0418">Kinase</keyword>
<evidence type="ECO:0000259" key="13">
    <source>
        <dbReference type="PROSITE" id="PS50112"/>
    </source>
</evidence>
<evidence type="ECO:0000256" key="6">
    <source>
        <dbReference type="ARBA" id="ARBA00022777"/>
    </source>
</evidence>
<evidence type="ECO:0000256" key="1">
    <source>
        <dbReference type="ARBA" id="ARBA00000085"/>
    </source>
</evidence>
<dbReference type="CDD" id="cd00082">
    <property type="entry name" value="HisKA"/>
    <property type="match status" value="1"/>
</dbReference>
<dbReference type="PROSITE" id="PS50109">
    <property type="entry name" value="HIS_KIN"/>
    <property type="match status" value="1"/>
</dbReference>
<dbReference type="PRINTS" id="PR00344">
    <property type="entry name" value="BCTRLSENSOR"/>
</dbReference>
<keyword evidence="5" id="KW-0547">Nucleotide-binding</keyword>
<keyword evidence="15" id="KW-1185">Reference proteome</keyword>
<dbReference type="InterPro" id="IPR005467">
    <property type="entry name" value="His_kinase_dom"/>
</dbReference>
<feature type="modified residue" description="4-aspartylphosphate" evidence="9">
    <location>
        <position position="574"/>
    </location>
</feature>
<dbReference type="Pfam" id="PF08448">
    <property type="entry name" value="PAS_4"/>
    <property type="match status" value="1"/>
</dbReference>
<dbReference type="Pfam" id="PF00072">
    <property type="entry name" value="Response_reg"/>
    <property type="match status" value="1"/>
</dbReference>
<keyword evidence="3 9" id="KW-0597">Phosphoprotein</keyword>
<accession>A0A657LPQ6</accession>
<dbReference type="Gene3D" id="3.30.565.10">
    <property type="entry name" value="Histidine kinase-like ATPase, C-terminal domain"/>
    <property type="match status" value="1"/>
</dbReference>
<dbReference type="Gene3D" id="1.10.287.130">
    <property type="match status" value="1"/>
</dbReference>
<dbReference type="PANTHER" id="PTHR43065">
    <property type="entry name" value="SENSOR HISTIDINE KINASE"/>
    <property type="match status" value="1"/>
</dbReference>
<dbReference type="Pfam" id="PF00512">
    <property type="entry name" value="HisKA"/>
    <property type="match status" value="1"/>
</dbReference>
<dbReference type="InterPro" id="IPR011006">
    <property type="entry name" value="CheY-like_superfamily"/>
</dbReference>
<evidence type="ECO:0000256" key="5">
    <source>
        <dbReference type="ARBA" id="ARBA00022741"/>
    </source>
</evidence>
<evidence type="ECO:0000256" key="4">
    <source>
        <dbReference type="ARBA" id="ARBA00022679"/>
    </source>
</evidence>
<dbReference type="Gene3D" id="3.30.450.20">
    <property type="entry name" value="PAS domain"/>
    <property type="match status" value="2"/>
</dbReference>
<dbReference type="InterPro" id="IPR000014">
    <property type="entry name" value="PAS"/>
</dbReference>
<keyword evidence="7" id="KW-0067">ATP-binding</keyword>
<dbReference type="SMART" id="SM00387">
    <property type="entry name" value="HATPase_c"/>
    <property type="match status" value="1"/>
</dbReference>
<gene>
    <name evidence="14" type="ORF">AX760_20085</name>
</gene>
<dbReference type="SMART" id="SM00388">
    <property type="entry name" value="HisKA"/>
    <property type="match status" value="1"/>
</dbReference>
<dbReference type="SUPFAM" id="SSF52172">
    <property type="entry name" value="CheY-like"/>
    <property type="match status" value="1"/>
</dbReference>
<keyword evidence="4" id="KW-0808">Transferase</keyword>
<evidence type="ECO:0000256" key="7">
    <source>
        <dbReference type="ARBA" id="ARBA00022840"/>
    </source>
</evidence>
<feature type="domain" description="PAS" evidence="13">
    <location>
        <begin position="135"/>
        <end position="206"/>
    </location>
</feature>
<feature type="domain" description="Histidine kinase" evidence="11">
    <location>
        <begin position="283"/>
        <end position="500"/>
    </location>
</feature>